<reference evidence="2" key="1">
    <citation type="submission" date="2020-08" db="EMBL/GenBank/DDBJ databases">
        <title>Multicomponent nature underlies the extraordinary mechanical properties of spider dragline silk.</title>
        <authorList>
            <person name="Kono N."/>
            <person name="Nakamura H."/>
            <person name="Mori M."/>
            <person name="Yoshida Y."/>
            <person name="Ohtoshi R."/>
            <person name="Malay A.D."/>
            <person name="Moran D.A.P."/>
            <person name="Tomita M."/>
            <person name="Numata K."/>
            <person name="Arakawa K."/>
        </authorList>
    </citation>
    <scope>NUCLEOTIDE SEQUENCE</scope>
</reference>
<feature type="region of interest" description="Disordered" evidence="1">
    <location>
        <begin position="54"/>
        <end position="88"/>
    </location>
</feature>
<protein>
    <submittedName>
        <fullName evidence="2">Uncharacterized protein</fullName>
    </submittedName>
</protein>
<dbReference type="EMBL" id="BMAW01022663">
    <property type="protein sequence ID" value="GFT78826.1"/>
    <property type="molecule type" value="Genomic_DNA"/>
</dbReference>
<comment type="caution">
    <text evidence="2">The sequence shown here is derived from an EMBL/GenBank/DDBJ whole genome shotgun (WGS) entry which is preliminary data.</text>
</comment>
<evidence type="ECO:0000313" key="3">
    <source>
        <dbReference type="Proteomes" id="UP000887013"/>
    </source>
</evidence>
<proteinExistence type="predicted"/>
<accession>A0A8X6PQB8</accession>
<evidence type="ECO:0000256" key="1">
    <source>
        <dbReference type="SAM" id="MobiDB-lite"/>
    </source>
</evidence>
<name>A0A8X6PQB8_NEPPI</name>
<sequence>MERSVEGQPYKCDAPFTAHSSNGNSWSFPSPFCNNNDDDVVSVACRTGASEKSMFHQRADTLDSSPSVRSLLSDKSNRMSSTIFNRKE</sequence>
<dbReference type="Proteomes" id="UP000887013">
    <property type="component" value="Unassembled WGS sequence"/>
</dbReference>
<feature type="compositionally biased region" description="Polar residues" evidence="1">
    <location>
        <begin position="62"/>
        <end position="88"/>
    </location>
</feature>
<gene>
    <name evidence="2" type="ORF">NPIL_564181</name>
</gene>
<organism evidence="2 3">
    <name type="scientific">Nephila pilipes</name>
    <name type="common">Giant wood spider</name>
    <name type="synonym">Nephila maculata</name>
    <dbReference type="NCBI Taxonomy" id="299642"/>
    <lineage>
        <taxon>Eukaryota</taxon>
        <taxon>Metazoa</taxon>
        <taxon>Ecdysozoa</taxon>
        <taxon>Arthropoda</taxon>
        <taxon>Chelicerata</taxon>
        <taxon>Arachnida</taxon>
        <taxon>Araneae</taxon>
        <taxon>Araneomorphae</taxon>
        <taxon>Entelegynae</taxon>
        <taxon>Araneoidea</taxon>
        <taxon>Nephilidae</taxon>
        <taxon>Nephila</taxon>
    </lineage>
</organism>
<evidence type="ECO:0000313" key="2">
    <source>
        <dbReference type="EMBL" id="GFT78826.1"/>
    </source>
</evidence>
<dbReference type="AlphaFoldDB" id="A0A8X6PQB8"/>
<keyword evidence="3" id="KW-1185">Reference proteome</keyword>